<dbReference type="InterPro" id="IPR013563">
    <property type="entry name" value="Oligopep_ABC_C"/>
</dbReference>
<name>A0A841CPQ7_9PSEU</name>
<dbReference type="Pfam" id="PF08352">
    <property type="entry name" value="oligo_HPY"/>
    <property type="match status" value="1"/>
</dbReference>
<dbReference type="PANTHER" id="PTHR43776:SF7">
    <property type="entry name" value="D,D-DIPEPTIDE TRANSPORT ATP-BINDING PROTEIN DDPF-RELATED"/>
    <property type="match status" value="1"/>
</dbReference>
<dbReference type="Proteomes" id="UP000547510">
    <property type="component" value="Unassembled WGS sequence"/>
</dbReference>
<dbReference type="SUPFAM" id="SSF52540">
    <property type="entry name" value="P-loop containing nucleoside triphosphate hydrolases"/>
    <property type="match status" value="1"/>
</dbReference>
<dbReference type="RefSeq" id="WP_184692607.1">
    <property type="nucleotide sequence ID" value="NZ_JACHJN010000006.1"/>
</dbReference>
<evidence type="ECO:0000313" key="6">
    <source>
        <dbReference type="EMBL" id="MBB5957476.1"/>
    </source>
</evidence>
<dbReference type="CDD" id="cd03257">
    <property type="entry name" value="ABC_NikE_OppD_transporters"/>
    <property type="match status" value="1"/>
</dbReference>
<gene>
    <name evidence="6" type="ORF">FHS29_004071</name>
</gene>
<evidence type="ECO:0000256" key="1">
    <source>
        <dbReference type="ARBA" id="ARBA00005417"/>
    </source>
</evidence>
<dbReference type="InterPro" id="IPR050319">
    <property type="entry name" value="ABC_transp_ATP-bind"/>
</dbReference>
<keyword evidence="2" id="KW-0813">Transport</keyword>
<dbReference type="InterPro" id="IPR003593">
    <property type="entry name" value="AAA+_ATPase"/>
</dbReference>
<dbReference type="AlphaFoldDB" id="A0A841CPQ7"/>
<dbReference type="GO" id="GO:0055085">
    <property type="term" value="P:transmembrane transport"/>
    <property type="evidence" value="ECO:0007669"/>
    <property type="project" value="UniProtKB-ARBA"/>
</dbReference>
<dbReference type="InterPro" id="IPR017871">
    <property type="entry name" value="ABC_transporter-like_CS"/>
</dbReference>
<keyword evidence="4 6" id="KW-0067">ATP-binding</keyword>
<dbReference type="GO" id="GO:0016887">
    <property type="term" value="F:ATP hydrolysis activity"/>
    <property type="evidence" value="ECO:0007669"/>
    <property type="project" value="InterPro"/>
</dbReference>
<evidence type="ECO:0000256" key="3">
    <source>
        <dbReference type="ARBA" id="ARBA00022741"/>
    </source>
</evidence>
<accession>A0A841CPQ7</accession>
<dbReference type="PROSITE" id="PS50893">
    <property type="entry name" value="ABC_TRANSPORTER_2"/>
    <property type="match status" value="1"/>
</dbReference>
<protein>
    <submittedName>
        <fullName evidence="6">Peptide/nickel transport system ATP-binding protein</fullName>
    </submittedName>
</protein>
<sequence>MRPLLDIANLEVRYGDALALSDVSLSVRSGQTVGLVGESGSGKTTLGKAVLGLVPVSQGEIRLDGKEITDLGVKERRALSGRIQVVFQNPYSSFNPRRTIGQAVAETLPKGTPRDEARERVGAMLDRVGVDRDAAHRYPGQFSGGQLQRIAIARALMPDPRLLICDEAVSALDLSVQAHVLNLLADLRAERGLSYLFITHDLAVVRHLADRVVVLRRGEVVESGRVDDVCETPRHPYTRALLAAAPVPDPVAQARRRAERRALA</sequence>
<evidence type="ECO:0000256" key="2">
    <source>
        <dbReference type="ARBA" id="ARBA00022448"/>
    </source>
</evidence>
<evidence type="ECO:0000259" key="5">
    <source>
        <dbReference type="PROSITE" id="PS50893"/>
    </source>
</evidence>
<proteinExistence type="inferred from homology"/>
<dbReference type="Gene3D" id="3.40.50.300">
    <property type="entry name" value="P-loop containing nucleotide triphosphate hydrolases"/>
    <property type="match status" value="1"/>
</dbReference>
<dbReference type="GO" id="GO:0005524">
    <property type="term" value="F:ATP binding"/>
    <property type="evidence" value="ECO:0007669"/>
    <property type="project" value="UniProtKB-KW"/>
</dbReference>
<dbReference type="PROSITE" id="PS00211">
    <property type="entry name" value="ABC_TRANSPORTER_1"/>
    <property type="match status" value="1"/>
</dbReference>
<keyword evidence="7" id="KW-1185">Reference proteome</keyword>
<dbReference type="InterPro" id="IPR027417">
    <property type="entry name" value="P-loop_NTPase"/>
</dbReference>
<dbReference type="PANTHER" id="PTHR43776">
    <property type="entry name" value="TRANSPORT ATP-BINDING PROTEIN"/>
    <property type="match status" value="1"/>
</dbReference>
<dbReference type="InterPro" id="IPR003439">
    <property type="entry name" value="ABC_transporter-like_ATP-bd"/>
</dbReference>
<dbReference type="Pfam" id="PF00005">
    <property type="entry name" value="ABC_tran"/>
    <property type="match status" value="1"/>
</dbReference>
<dbReference type="GO" id="GO:0015833">
    <property type="term" value="P:peptide transport"/>
    <property type="evidence" value="ECO:0007669"/>
    <property type="project" value="InterPro"/>
</dbReference>
<dbReference type="SMART" id="SM00382">
    <property type="entry name" value="AAA"/>
    <property type="match status" value="1"/>
</dbReference>
<reference evidence="6 7" key="1">
    <citation type="submission" date="2020-08" db="EMBL/GenBank/DDBJ databases">
        <title>Genomic Encyclopedia of Type Strains, Phase III (KMG-III): the genomes of soil and plant-associated and newly described type strains.</title>
        <authorList>
            <person name="Whitman W."/>
        </authorList>
    </citation>
    <scope>NUCLEOTIDE SEQUENCE [LARGE SCALE GENOMIC DNA]</scope>
    <source>
        <strain evidence="6 7">CECT 8640</strain>
    </source>
</reference>
<organism evidence="6 7">
    <name type="scientific">Saccharothrix tamanrassetensis</name>
    <dbReference type="NCBI Taxonomy" id="1051531"/>
    <lineage>
        <taxon>Bacteria</taxon>
        <taxon>Bacillati</taxon>
        <taxon>Actinomycetota</taxon>
        <taxon>Actinomycetes</taxon>
        <taxon>Pseudonocardiales</taxon>
        <taxon>Pseudonocardiaceae</taxon>
        <taxon>Saccharothrix</taxon>
    </lineage>
</organism>
<dbReference type="EMBL" id="JACHJN010000006">
    <property type="protein sequence ID" value="MBB5957476.1"/>
    <property type="molecule type" value="Genomic_DNA"/>
</dbReference>
<comment type="caution">
    <text evidence="6">The sequence shown here is derived from an EMBL/GenBank/DDBJ whole genome shotgun (WGS) entry which is preliminary data.</text>
</comment>
<evidence type="ECO:0000256" key="4">
    <source>
        <dbReference type="ARBA" id="ARBA00022840"/>
    </source>
</evidence>
<feature type="domain" description="ABC transporter" evidence="5">
    <location>
        <begin position="5"/>
        <end position="242"/>
    </location>
</feature>
<comment type="similarity">
    <text evidence="1">Belongs to the ABC transporter superfamily.</text>
</comment>
<keyword evidence="3" id="KW-0547">Nucleotide-binding</keyword>
<evidence type="ECO:0000313" key="7">
    <source>
        <dbReference type="Proteomes" id="UP000547510"/>
    </source>
</evidence>